<dbReference type="PROSITE" id="PS00652">
    <property type="entry name" value="TNFR_NGFR_1"/>
    <property type="match status" value="1"/>
</dbReference>
<dbReference type="InterPro" id="IPR052798">
    <property type="entry name" value="Giardia_VSA"/>
</dbReference>
<protein>
    <recommendedName>
        <fullName evidence="3">TNFR-Cys domain-containing protein</fullName>
    </recommendedName>
</protein>
<feature type="transmembrane region" description="Helical" evidence="1">
    <location>
        <begin position="2573"/>
        <end position="2597"/>
    </location>
</feature>
<dbReference type="SUPFAM" id="SSF49899">
    <property type="entry name" value="Concanavalin A-like lectins/glucanases"/>
    <property type="match status" value="5"/>
</dbReference>
<dbReference type="InterPro" id="IPR006212">
    <property type="entry name" value="Furin_repeat"/>
</dbReference>
<dbReference type="InterPro" id="IPR001368">
    <property type="entry name" value="TNFR/NGFR_Cys_rich_reg"/>
</dbReference>
<name>A0AAU9K6L2_9CILI</name>
<dbReference type="SMART" id="SM00261">
    <property type="entry name" value="FU"/>
    <property type="match status" value="6"/>
</dbReference>
<reference evidence="4" key="1">
    <citation type="submission" date="2021-09" db="EMBL/GenBank/DDBJ databases">
        <authorList>
            <consortium name="AG Swart"/>
            <person name="Singh M."/>
            <person name="Singh A."/>
            <person name="Seah K."/>
            <person name="Emmerich C."/>
        </authorList>
    </citation>
    <scope>NUCLEOTIDE SEQUENCE</scope>
    <source>
        <strain evidence="4">ATCC30299</strain>
    </source>
</reference>
<dbReference type="PANTHER" id="PTHR23275:SF100">
    <property type="entry name" value="EGF-LIKE DOMAIN-CONTAINING PROTEIN"/>
    <property type="match status" value="1"/>
</dbReference>
<feature type="signal peptide" evidence="2">
    <location>
        <begin position="1"/>
        <end position="16"/>
    </location>
</feature>
<feature type="transmembrane region" description="Helical" evidence="1">
    <location>
        <begin position="2425"/>
        <end position="2450"/>
    </location>
</feature>
<dbReference type="PANTHER" id="PTHR23275">
    <property type="entry name" value="CABRIOLET.-RELATED"/>
    <property type="match status" value="1"/>
</dbReference>
<dbReference type="Proteomes" id="UP001162131">
    <property type="component" value="Unassembled WGS sequence"/>
</dbReference>
<sequence length="2614" mass="287103">MGLLLIFLSKFFLAFSSTCPYDSWTSGGNSGCNSSKYMIDSKICEASCPSLFTSYQQCSPTCYNYCSSPTGANAILFTLEFSTIKNLQLNYIVSSTDSTEKFINPLSIAYNSATKNSPLPTLDRGFYFAPTSKASSNKSHIPGLYFTLNLWIKSLASGQILNVISSTNSYIQISADPSNAYTFTVIIYDSNGSALSVSGSSSVHYTSYWHTASMTLSQISCSDISFTFSINGLSAGSILINNAEVRYPGTSFIWTLGDAGNSFRGFIYWLQARADTTAFYGAMSNTIECVDKQYWDGSACQDCNVACNDWPWCVRSSNCNYCYSPDCSSCSGYLLSMCTACGTGISPGCCDVNGATCTQTWTNTVCNAGKFLIGDICLNACPYGFGNCLDPSLYVSTPVITADFTGPFAGSYGTAWITAASSSSYNYWSSPETSDPFPAKNRGLYFNSNQYLAASIDLSYTWSIAMWVYAISGTIISHSDNSFDVIIGTTSITVQRWDGLNLSYSLTNSLSSNVWTYISYSMGFVNKAAAFTQWKNNISTPASTYTNRVFRVPAGGTLYIGKGSTYFNGFISYFQLWQVVITDFSAGYNLYGFTGSIVKTLWPCDYSHYYDGISCQSCLASCTIGCTRGVSCYICDDILCSKCLSFSSGDCTECIANASGSPCLCNSGYYQQQSQAVCLSCYSACSICDGGGYHQCKSCKNGSYFLSVQCLNECPWGYSPNSATNNCDLISVSFSISFSNNILLGTMSGVKVGSSNSNSYPIYDTYDPYPAYLRGYYFNPNSFLLTSFMFAPNFSIYMWIKAFSDGLVLTKYIGSIRLVVQILSSGSPMIDLLLSDLSTTILVAGPSSILNNWYYVSFSCTINTDGTTTVKSYIDGALKDTAISANPLYFQDSQSGDFYIGSNSQGFSGFLWKLKFFSENSHSLDDWKGSGCTSPCTKCSVDLTCPDDCPLSKYFNGSSCSDCITSCSKGCRNSDTCRLCKTKECATCIEFSGANSCLTCITNAISDGSGGCTCALNAFWVSATQTCEICDSLCSVCIKTTYFECSTCSENYKLIGSACINGCPYGFGVSCLPVSTPVIDQSFNGEFQGSYGIFRTGTSSATFQFFNSPETYDPIPAYKRGLFFDGSTYLLSSTEILISHSFSIGAWIYVISNGDWLQKLSRLTLSSTGDIKTSLESPTQVLAILSLPSGSTISDWAYLSVTFKYISDSTTLTIYINGISAANLAVSNYIFRDLSLTNLMIGKSDSSGFIGFINNFQLWNIPIIDFTTYINTMCGSGHSCAWSCNLSHYYNGASCSACNSCSKGCVRASTCNICNDVLCSVCTGFDYGKCTQCIANASGAPSSCTCNTGFIISSDGFSCMACSNGCSQCTDITYQKCISCLPEFYFFANTGQCLTACPSGFTINTGTNTCDYLTNLGASLDLTDQIRLDTVSGFSVGNNNANVYPDWSDIYDPIPSYKRGYYFDQKNYLSTTVMIAPSFTISIWVKALGAGILMTKYTSNDILKIKIDSSGNPLLLIVFSDLSAATLSTSVSILNSWHFLSFTGQVQTDGKTILNSYINTVPNNYLITTSLTYFKDTQIGTLFVGNDETLGNLGLKGFLARLIIYNSYDYQFDDYTTSSCISGCLKCPSNHQCLSECALNEYPDSCTACLPGCDKGCVSDLTCRLCRDKECLSCTTFTGECLTCISNAYKPSDHCMCIASALWIFSSQSCELCNPSCSVCSYLNTDNCLACATGYSMNSGKCVKSCSSGYLNSPIGCVLAKKLIFDLDLNTLSGVVYDKASSIPVITGSSEKFYPDYEDDDPIPAYMRGFYFNGKSSIMRMPEYSNYMSPKLIIASMFAISIWINSEISNYALLSKHTLSEGLSIIYAAFVMNDKPGISLIIDSSSFMYICQTSFNHYEWSHLAFTLEQLDSGYNSITCYINASPSPSALAGYEDFQDKISHTTMTIGAQLSLDGIYNFYQGFIYKIQIYNGIIPISQLSTTICSENCGICPVNQICIPNCKIYEYWIGPSYNACFKCNINCKKSCRDWRSTCSLCENLLCKDCIDYSAAGCVACEEKAINPESCICDIDFVLDISNKSSCIPIESGGFRGSDGLFYSCPDLCTSCESLTKCIACVENASLSNNLCHCGLGYSGAKQCSRVAFSASLRVLSDNSLYLNFSDNLINPLSSSDFTIKIKNHKDFSWKIEHKNETYYYISLSFDSKVSKGTLLVLEFLNLTEIRSVSNGLLNSSEISANLNSYDPDSYSSTISSITSQTKAATQTIVAVSAVLSIINPSASSLWTMMNTLQILSYLTLSGIPLSDKMIAFLNSLNSFSFFPNIFIYFIEKDQGNTPYSQAQTFGYDSDLILINQGDDFTIILASLVAFPAVFYFSRCSLWWLNKKFRKALSSYRYAFYLRFWIQCYLEIGAAASIGLVKFGYSNPIQAANIVLCIILYIPLAITPPLLFWFSYKNKNKIKYREKAFNNLFSTFFYEFRTDKGLLATQYYFLFFARRLIYIASLVYLRDYPKTEVTINILLSLSTIMHLFFYWPFSDQIVQISNLLTEILVWLVMIAISVYLFYIDNKIVAIFEYTIVAAVITVMGIQLFSSVAIFSRTIYHLIRKNLKKSENLEKYN</sequence>
<evidence type="ECO:0000313" key="5">
    <source>
        <dbReference type="Proteomes" id="UP001162131"/>
    </source>
</evidence>
<evidence type="ECO:0000313" key="4">
    <source>
        <dbReference type="EMBL" id="CAG9335200.1"/>
    </source>
</evidence>
<dbReference type="CDD" id="cd00064">
    <property type="entry name" value="FU"/>
    <property type="match status" value="3"/>
</dbReference>
<feature type="transmembrane region" description="Helical" evidence="1">
    <location>
        <begin position="2400"/>
        <end position="2419"/>
    </location>
</feature>
<dbReference type="InterPro" id="IPR013320">
    <property type="entry name" value="ConA-like_dom_sf"/>
</dbReference>
<dbReference type="Gene3D" id="2.10.220.10">
    <property type="entry name" value="Hormone Receptor, Insulin-like Growth Factor Receptor 1, Chain A, domain 2"/>
    <property type="match status" value="3"/>
</dbReference>
<feature type="chain" id="PRO_5043840843" description="TNFR-Cys domain-containing protein" evidence="2">
    <location>
        <begin position="17"/>
        <end position="2614"/>
    </location>
</feature>
<evidence type="ECO:0000256" key="2">
    <source>
        <dbReference type="SAM" id="SignalP"/>
    </source>
</evidence>
<evidence type="ECO:0000256" key="1">
    <source>
        <dbReference type="SAM" id="Phobius"/>
    </source>
</evidence>
<dbReference type="Gene3D" id="2.60.120.200">
    <property type="match status" value="2"/>
</dbReference>
<organism evidence="4 5">
    <name type="scientific">Blepharisma stoltei</name>
    <dbReference type="NCBI Taxonomy" id="1481888"/>
    <lineage>
        <taxon>Eukaryota</taxon>
        <taxon>Sar</taxon>
        <taxon>Alveolata</taxon>
        <taxon>Ciliophora</taxon>
        <taxon>Postciliodesmatophora</taxon>
        <taxon>Heterotrichea</taxon>
        <taxon>Heterotrichida</taxon>
        <taxon>Blepharismidae</taxon>
        <taxon>Blepharisma</taxon>
    </lineage>
</organism>
<gene>
    <name evidence="4" type="ORF">BSTOLATCC_MIC63404</name>
</gene>
<feature type="transmembrane region" description="Helical" evidence="1">
    <location>
        <begin position="2541"/>
        <end position="2561"/>
    </location>
</feature>
<keyword evidence="1" id="KW-1133">Transmembrane helix</keyword>
<dbReference type="SUPFAM" id="SSF57184">
    <property type="entry name" value="Growth factor receptor domain"/>
    <property type="match status" value="4"/>
</dbReference>
<dbReference type="Pfam" id="PF13385">
    <property type="entry name" value="Laminin_G_3"/>
    <property type="match status" value="1"/>
</dbReference>
<feature type="domain" description="TNFR-Cys" evidence="3">
    <location>
        <begin position="1284"/>
        <end position="1319"/>
    </location>
</feature>
<comment type="caution">
    <text evidence="4">The sequence shown here is derived from an EMBL/GenBank/DDBJ whole genome shotgun (WGS) entry which is preliminary data.</text>
</comment>
<keyword evidence="2" id="KW-0732">Signal</keyword>
<proteinExistence type="predicted"/>
<accession>A0AAU9K6L2</accession>
<feature type="transmembrane region" description="Helical" evidence="1">
    <location>
        <begin position="2509"/>
        <end position="2529"/>
    </location>
</feature>
<dbReference type="InterPro" id="IPR009030">
    <property type="entry name" value="Growth_fac_rcpt_cys_sf"/>
</dbReference>
<dbReference type="EMBL" id="CAJZBQ010000061">
    <property type="protein sequence ID" value="CAG9335200.1"/>
    <property type="molecule type" value="Genomic_DNA"/>
</dbReference>
<keyword evidence="1" id="KW-0472">Membrane</keyword>
<feature type="transmembrane region" description="Helical" evidence="1">
    <location>
        <begin position="2355"/>
        <end position="2379"/>
    </location>
</feature>
<evidence type="ECO:0000259" key="3">
    <source>
        <dbReference type="PROSITE" id="PS00652"/>
    </source>
</evidence>
<keyword evidence="1" id="KW-0812">Transmembrane</keyword>
<feature type="transmembrane region" description="Helical" evidence="1">
    <location>
        <begin position="2485"/>
        <end position="2503"/>
    </location>
</feature>
<keyword evidence="5" id="KW-1185">Reference proteome</keyword>